<feature type="non-terminal residue" evidence="2">
    <location>
        <position position="1"/>
    </location>
</feature>
<name>A0AAW0XXL5_CHEQU</name>
<dbReference type="AlphaFoldDB" id="A0AAW0XXL5"/>
<organism evidence="2 3">
    <name type="scientific">Cherax quadricarinatus</name>
    <name type="common">Australian red claw crayfish</name>
    <dbReference type="NCBI Taxonomy" id="27406"/>
    <lineage>
        <taxon>Eukaryota</taxon>
        <taxon>Metazoa</taxon>
        <taxon>Ecdysozoa</taxon>
        <taxon>Arthropoda</taxon>
        <taxon>Crustacea</taxon>
        <taxon>Multicrustacea</taxon>
        <taxon>Malacostraca</taxon>
        <taxon>Eumalacostraca</taxon>
        <taxon>Eucarida</taxon>
        <taxon>Decapoda</taxon>
        <taxon>Pleocyemata</taxon>
        <taxon>Astacidea</taxon>
        <taxon>Parastacoidea</taxon>
        <taxon>Parastacidae</taxon>
        <taxon>Cherax</taxon>
    </lineage>
</organism>
<keyword evidence="1" id="KW-0472">Membrane</keyword>
<protein>
    <submittedName>
        <fullName evidence="2">Uncharacterized protein</fullName>
    </submittedName>
</protein>
<gene>
    <name evidence="2" type="ORF">OTU49_000894</name>
</gene>
<reference evidence="2 3" key="1">
    <citation type="journal article" date="2024" name="BMC Genomics">
        <title>Genome assembly of redclaw crayfish (Cherax quadricarinatus) provides insights into its immune adaptation and hypoxia tolerance.</title>
        <authorList>
            <person name="Liu Z."/>
            <person name="Zheng J."/>
            <person name="Li H."/>
            <person name="Fang K."/>
            <person name="Wang S."/>
            <person name="He J."/>
            <person name="Zhou D."/>
            <person name="Weng S."/>
            <person name="Chi M."/>
            <person name="Gu Z."/>
            <person name="He J."/>
            <person name="Li F."/>
            <person name="Wang M."/>
        </authorList>
    </citation>
    <scope>NUCLEOTIDE SEQUENCE [LARGE SCALE GENOMIC DNA]</scope>
    <source>
        <strain evidence="2">ZL_2023a</strain>
    </source>
</reference>
<keyword evidence="1" id="KW-0812">Transmembrane</keyword>
<dbReference type="Proteomes" id="UP001445076">
    <property type="component" value="Unassembled WGS sequence"/>
</dbReference>
<evidence type="ECO:0000256" key="1">
    <source>
        <dbReference type="SAM" id="Phobius"/>
    </source>
</evidence>
<evidence type="ECO:0000313" key="2">
    <source>
        <dbReference type="EMBL" id="KAK8743886.1"/>
    </source>
</evidence>
<keyword evidence="3" id="KW-1185">Reference proteome</keyword>
<comment type="caution">
    <text evidence="2">The sequence shown here is derived from an EMBL/GenBank/DDBJ whole genome shotgun (WGS) entry which is preliminary data.</text>
</comment>
<proteinExistence type="predicted"/>
<evidence type="ECO:0000313" key="3">
    <source>
        <dbReference type="Proteomes" id="UP001445076"/>
    </source>
</evidence>
<keyword evidence="1" id="KW-1133">Transmembrane helix</keyword>
<feature type="transmembrane region" description="Helical" evidence="1">
    <location>
        <begin position="7"/>
        <end position="25"/>
    </location>
</feature>
<dbReference type="EMBL" id="JARKIK010000023">
    <property type="protein sequence ID" value="KAK8743886.1"/>
    <property type="molecule type" value="Genomic_DNA"/>
</dbReference>
<feature type="transmembrane region" description="Helical" evidence="1">
    <location>
        <begin position="37"/>
        <end position="56"/>
    </location>
</feature>
<accession>A0AAW0XXL5</accession>
<sequence length="200" mass="22487">YHQQVPGIQIVTVLLLLLISVRVHGKPQNLGIQVNNQALLTLGVGLLATGVGFHLGRQLAIREQNKYNNPNYIRYQQPFYGFRRRRQAHSENELEPLMEQLFQKVLQEDVARCSLQLTCVVGSIPPSSLMGYAKNLYIILSLVPGRTVDTTKEWSGLKAFQVALKKGRDGGDCHQLFPHCQTSSTQLLQQFQNTKIVHGV</sequence>